<dbReference type="EMBL" id="QHKM01000001">
    <property type="protein sequence ID" value="RAK69801.1"/>
    <property type="molecule type" value="Genomic_DNA"/>
</dbReference>
<organism evidence="4 5">
    <name type="scientific">Hymenobacter edaphi</name>
    <dbReference type="NCBI Taxonomy" id="2211146"/>
    <lineage>
        <taxon>Bacteria</taxon>
        <taxon>Pseudomonadati</taxon>
        <taxon>Bacteroidota</taxon>
        <taxon>Cytophagia</taxon>
        <taxon>Cytophagales</taxon>
        <taxon>Hymenobacteraceae</taxon>
        <taxon>Hymenobacter</taxon>
    </lineage>
</organism>
<comment type="similarity">
    <text evidence="1 3">Belongs to the short-chain dehydrogenases/reductases (SDR) family.</text>
</comment>
<accession>A0A328BTE9</accession>
<dbReference type="PRINTS" id="PR00081">
    <property type="entry name" value="GDHRDH"/>
</dbReference>
<keyword evidence="2" id="KW-0560">Oxidoreductase</keyword>
<protein>
    <submittedName>
        <fullName evidence="4">NAD(P)-dependent oxidoreductase</fullName>
    </submittedName>
</protein>
<dbReference type="InterPro" id="IPR002347">
    <property type="entry name" value="SDR_fam"/>
</dbReference>
<evidence type="ECO:0000256" key="1">
    <source>
        <dbReference type="ARBA" id="ARBA00006484"/>
    </source>
</evidence>
<dbReference type="OrthoDB" id="9810734at2"/>
<dbReference type="PANTHER" id="PTHR42901:SF1">
    <property type="entry name" value="ALCOHOL DEHYDROGENASE"/>
    <property type="match status" value="1"/>
</dbReference>
<proteinExistence type="inferred from homology"/>
<dbReference type="RefSeq" id="WP_111476537.1">
    <property type="nucleotide sequence ID" value="NZ_QHKM01000001.1"/>
</dbReference>
<dbReference type="PRINTS" id="PR00080">
    <property type="entry name" value="SDRFAMILY"/>
</dbReference>
<dbReference type="FunFam" id="3.40.50.720:FF:000047">
    <property type="entry name" value="NADP-dependent L-serine/L-allo-threonine dehydrogenase"/>
    <property type="match status" value="1"/>
</dbReference>
<dbReference type="Proteomes" id="UP000248553">
    <property type="component" value="Unassembled WGS sequence"/>
</dbReference>
<evidence type="ECO:0000256" key="3">
    <source>
        <dbReference type="RuleBase" id="RU000363"/>
    </source>
</evidence>
<name>A0A328BTE9_9BACT</name>
<evidence type="ECO:0000313" key="4">
    <source>
        <dbReference type="EMBL" id="RAK69801.1"/>
    </source>
</evidence>
<comment type="caution">
    <text evidence="4">The sequence shown here is derived from an EMBL/GenBank/DDBJ whole genome shotgun (WGS) entry which is preliminary data.</text>
</comment>
<dbReference type="GO" id="GO:0016616">
    <property type="term" value="F:oxidoreductase activity, acting on the CH-OH group of donors, NAD or NADP as acceptor"/>
    <property type="evidence" value="ECO:0007669"/>
    <property type="project" value="UniProtKB-ARBA"/>
</dbReference>
<evidence type="ECO:0000313" key="5">
    <source>
        <dbReference type="Proteomes" id="UP000248553"/>
    </source>
</evidence>
<reference evidence="5" key="1">
    <citation type="submission" date="2018-05" db="EMBL/GenBank/DDBJ databases">
        <authorList>
            <person name="Nie L."/>
        </authorList>
    </citation>
    <scope>NUCLEOTIDE SEQUENCE [LARGE SCALE GENOMIC DNA]</scope>
    <source>
        <strain evidence="5">NL</strain>
    </source>
</reference>
<dbReference type="SUPFAM" id="SSF51735">
    <property type="entry name" value="NAD(P)-binding Rossmann-fold domains"/>
    <property type="match status" value="1"/>
</dbReference>
<dbReference type="PANTHER" id="PTHR42901">
    <property type="entry name" value="ALCOHOL DEHYDROGENASE"/>
    <property type="match status" value="1"/>
</dbReference>
<dbReference type="Pfam" id="PF00106">
    <property type="entry name" value="adh_short"/>
    <property type="match status" value="1"/>
</dbReference>
<dbReference type="InterPro" id="IPR036291">
    <property type="entry name" value="NAD(P)-bd_dom_sf"/>
</dbReference>
<dbReference type="Gene3D" id="3.40.50.720">
    <property type="entry name" value="NAD(P)-binding Rossmann-like Domain"/>
    <property type="match status" value="1"/>
</dbReference>
<keyword evidence="5" id="KW-1185">Reference proteome</keyword>
<dbReference type="PROSITE" id="PS00061">
    <property type="entry name" value="ADH_SHORT"/>
    <property type="match status" value="1"/>
</dbReference>
<sequence>MKTALVTGASSGIGRATAVALAQAGFRLVITGRRRERLQELAAELAPAPVHILTFDVRDRAAAIAAVKSLPEAFRQIDVLINNAGNAHGLAPIQEGDPNDWDLMLDSNVRGLLNVTHAVLPLMQERRSGFIVNIGSIAGHEAYANGNVYCASKAAVASLSKGMRLDLISLGIRVAEVNPGAVETEFSAVRFKGDAERAAKVYQGFEPLKPEDVAEVIQFMVTRPPHVTISEVTILAGAQAAATTIVKQPV</sequence>
<evidence type="ECO:0000256" key="2">
    <source>
        <dbReference type="ARBA" id="ARBA00023002"/>
    </source>
</evidence>
<gene>
    <name evidence="4" type="ORF">DLM85_02805</name>
</gene>
<dbReference type="InterPro" id="IPR020904">
    <property type="entry name" value="Sc_DH/Rdtase_CS"/>
</dbReference>
<dbReference type="AlphaFoldDB" id="A0A328BTE9"/>